<evidence type="ECO:0000313" key="7">
    <source>
        <dbReference type="Proteomes" id="UP000663855"/>
    </source>
</evidence>
<evidence type="ECO:0000313" key="5">
    <source>
        <dbReference type="EMBL" id="CAF3967257.1"/>
    </source>
</evidence>
<dbReference type="Proteomes" id="UP000676336">
    <property type="component" value="Unassembled WGS sequence"/>
</dbReference>
<protein>
    <submittedName>
        <fullName evidence="2">Uncharacterized protein</fullName>
    </submittedName>
</protein>
<gene>
    <name evidence="2" type="ORF">CJN711_LOCUS12213</name>
    <name evidence="3" type="ORF">MBJ925_LOCUS30239</name>
    <name evidence="5" type="ORF">OVN521_LOCUS13159</name>
    <name evidence="6" type="ORF">SMN809_LOCUS14569</name>
    <name evidence="4" type="ORF">WKI299_LOCUS35011</name>
</gene>
<dbReference type="AlphaFoldDB" id="A0A814WSC7"/>
<dbReference type="EMBL" id="CAJNRF010016768">
    <property type="protein sequence ID" value="CAF2211148.1"/>
    <property type="molecule type" value="Genomic_DNA"/>
</dbReference>
<evidence type="ECO:0000313" key="8">
    <source>
        <dbReference type="Proteomes" id="UP000663866"/>
    </source>
</evidence>
<dbReference type="EMBL" id="CAJOBI010006036">
    <property type="protein sequence ID" value="CAF4049576.1"/>
    <property type="molecule type" value="Genomic_DNA"/>
</dbReference>
<dbReference type="EMBL" id="CAJOBG010001898">
    <property type="protein sequence ID" value="CAF3967257.1"/>
    <property type="molecule type" value="Genomic_DNA"/>
</dbReference>
<dbReference type="Proteomes" id="UP000663855">
    <property type="component" value="Unassembled WGS sequence"/>
</dbReference>
<keyword evidence="8" id="KW-1185">Reference proteome</keyword>
<keyword evidence="1" id="KW-0732">Signal</keyword>
<evidence type="ECO:0000313" key="2">
    <source>
        <dbReference type="EMBL" id="CAF1204916.1"/>
    </source>
</evidence>
<evidence type="ECO:0000313" key="4">
    <source>
        <dbReference type="EMBL" id="CAF2211148.1"/>
    </source>
</evidence>
<reference evidence="2" key="1">
    <citation type="submission" date="2021-02" db="EMBL/GenBank/DDBJ databases">
        <authorList>
            <person name="Nowell W R."/>
        </authorList>
    </citation>
    <scope>NUCLEOTIDE SEQUENCE</scope>
</reference>
<organism evidence="2 7">
    <name type="scientific">Rotaria magnacalcarata</name>
    <dbReference type="NCBI Taxonomy" id="392030"/>
    <lineage>
        <taxon>Eukaryota</taxon>
        <taxon>Metazoa</taxon>
        <taxon>Spiralia</taxon>
        <taxon>Gnathifera</taxon>
        <taxon>Rotifera</taxon>
        <taxon>Eurotatoria</taxon>
        <taxon>Bdelloidea</taxon>
        <taxon>Philodinida</taxon>
        <taxon>Philodinidae</taxon>
        <taxon>Rotaria</taxon>
    </lineage>
</organism>
<evidence type="ECO:0000313" key="3">
    <source>
        <dbReference type="EMBL" id="CAF2145534.1"/>
    </source>
</evidence>
<proteinExistence type="predicted"/>
<feature type="chain" id="PRO_5036226352" evidence="1">
    <location>
        <begin position="24"/>
        <end position="151"/>
    </location>
</feature>
<dbReference type="Proteomes" id="UP000663866">
    <property type="component" value="Unassembled WGS sequence"/>
</dbReference>
<dbReference type="Proteomes" id="UP000663856">
    <property type="component" value="Unassembled WGS sequence"/>
</dbReference>
<sequence length="151" mass="15978">MKLNIGLIFCGIILCCTYSISFADPIETEDEFMASLTGSQRRLLNNLEQVVLSSVIDATTNGMRGGSSVNNTLVEKVKTLQGSLTPLQGRFLGSVFKSIGGFFNKVVGGTVNKVVGGTVNKIFGGSMGRFVGGFIGGQVCSNVCTRVIGRR</sequence>
<comment type="caution">
    <text evidence="2">The sequence shown here is derived from an EMBL/GenBank/DDBJ whole genome shotgun (WGS) entry which is preliminary data.</text>
</comment>
<accession>A0A814WSC7</accession>
<feature type="signal peptide" evidence="1">
    <location>
        <begin position="1"/>
        <end position="23"/>
    </location>
</feature>
<name>A0A814WSC7_9BILA</name>
<dbReference type="EMBL" id="CAJNRE010016343">
    <property type="protein sequence ID" value="CAF2145534.1"/>
    <property type="molecule type" value="Genomic_DNA"/>
</dbReference>
<dbReference type="Proteomes" id="UP000663824">
    <property type="component" value="Unassembled WGS sequence"/>
</dbReference>
<evidence type="ECO:0000256" key="1">
    <source>
        <dbReference type="SAM" id="SignalP"/>
    </source>
</evidence>
<evidence type="ECO:0000313" key="6">
    <source>
        <dbReference type="EMBL" id="CAF4049576.1"/>
    </source>
</evidence>
<dbReference type="EMBL" id="CAJNOV010005326">
    <property type="protein sequence ID" value="CAF1204916.1"/>
    <property type="molecule type" value="Genomic_DNA"/>
</dbReference>